<accession>A0A7U7PQX0</accession>
<dbReference type="Proteomes" id="UP000053470">
    <property type="component" value="Unassembled WGS sequence"/>
</dbReference>
<gene>
    <name evidence="1" type="ORF">RSIPO_04138</name>
</gene>
<reference evidence="1" key="1">
    <citation type="submission" date="2014-11" db="EMBL/GenBank/DDBJ databases">
        <authorList>
            <person name="Genoscope - CEA"/>
        </authorList>
    </citation>
    <scope>NUCLEOTIDE SEQUENCE</scope>
    <source>
        <strain evidence="1">IPO1609</strain>
    </source>
</reference>
<name>A0A7U7PQX0_RALSL</name>
<dbReference type="EMBL" id="LN651281">
    <property type="protein sequence ID" value="CEJ17439.1"/>
    <property type="molecule type" value="Genomic_DNA"/>
</dbReference>
<proteinExistence type="predicted"/>
<evidence type="ECO:0000313" key="2">
    <source>
        <dbReference type="Proteomes" id="UP000053470"/>
    </source>
</evidence>
<organism evidence="1 2">
    <name type="scientific">Ralstonia solanacearum IPO1609</name>
    <dbReference type="NCBI Taxonomy" id="564066"/>
    <lineage>
        <taxon>Bacteria</taxon>
        <taxon>Pseudomonadati</taxon>
        <taxon>Pseudomonadota</taxon>
        <taxon>Betaproteobacteria</taxon>
        <taxon>Burkholderiales</taxon>
        <taxon>Burkholderiaceae</taxon>
        <taxon>Ralstonia</taxon>
        <taxon>Ralstonia solanacearum species complex</taxon>
    </lineage>
</organism>
<dbReference type="AlphaFoldDB" id="A0A7U7PQX0"/>
<protein>
    <submittedName>
        <fullName evidence="1">Hemagglutinin-related protein</fullName>
    </submittedName>
</protein>
<reference evidence="1" key="2">
    <citation type="submission" date="2022-04" db="EMBL/GenBank/DDBJ databases">
        <title>Genomic draft of R. solanacearum strain IPO1609, a phylotype IIB1/biovar 2/race 3 strain isolated from potato in Europe.</title>
        <authorList>
            <person name="Boucher C."/>
            <person name="Carrere S."/>
            <person name="Dossat C."/>
            <person name="Elbaz M."/>
            <person name="Genin S."/>
            <person name="Gouzy J."/>
            <person name="Prior P."/>
            <person name="Segurens B."/>
            <person name="Wincker P."/>
        </authorList>
    </citation>
    <scope>NUCLEOTIDE SEQUENCE</scope>
    <source>
        <strain evidence="1">IPO1609</strain>
    </source>
</reference>
<keyword evidence="2" id="KW-1185">Reference proteome</keyword>
<sequence>MAAGGNVSIQVTGAGRDSTLTVQGSFYGYKLHAKRGCPLQAGAQV</sequence>
<evidence type="ECO:0000313" key="1">
    <source>
        <dbReference type="EMBL" id="CEJ17439.1"/>
    </source>
</evidence>